<organism evidence="2 3">
    <name type="scientific">Carex littledalei</name>
    <dbReference type="NCBI Taxonomy" id="544730"/>
    <lineage>
        <taxon>Eukaryota</taxon>
        <taxon>Viridiplantae</taxon>
        <taxon>Streptophyta</taxon>
        <taxon>Embryophyta</taxon>
        <taxon>Tracheophyta</taxon>
        <taxon>Spermatophyta</taxon>
        <taxon>Magnoliopsida</taxon>
        <taxon>Liliopsida</taxon>
        <taxon>Poales</taxon>
        <taxon>Cyperaceae</taxon>
        <taxon>Cyperoideae</taxon>
        <taxon>Cariceae</taxon>
        <taxon>Carex</taxon>
        <taxon>Carex subgen. Euthyceras</taxon>
    </lineage>
</organism>
<evidence type="ECO:0000313" key="3">
    <source>
        <dbReference type="Proteomes" id="UP000623129"/>
    </source>
</evidence>
<name>A0A833Q9E2_9POAL</name>
<comment type="caution">
    <text evidence="2">The sequence shown here is derived from an EMBL/GenBank/DDBJ whole genome shotgun (WGS) entry which is preliminary data.</text>
</comment>
<dbReference type="PANTHER" id="PTHR22953:SF7">
    <property type="entry name" value="PURPLE ACID PHOSPHATASE 22"/>
    <property type="match status" value="1"/>
</dbReference>
<proteinExistence type="predicted"/>
<keyword evidence="3" id="KW-1185">Reference proteome</keyword>
<evidence type="ECO:0000256" key="1">
    <source>
        <dbReference type="ARBA" id="ARBA00022729"/>
    </source>
</evidence>
<sequence length="157" mass="17858">MWLSTRLRPIKLSKWWTRRHVDTICNLLGKINEKTVYYYRCRRVGEEFSFKTAPVSLPVEFVIAGCIPSLLIPKFGPAQSGKEVSLGAAASLLRSWRTRIEGVRCDLGQTEWTKSTLAHISKLDYDMLLMPGDLSYADKDQPLWDSFGRTMQPSAST</sequence>
<dbReference type="GO" id="GO:0003993">
    <property type="term" value="F:acid phosphatase activity"/>
    <property type="evidence" value="ECO:0007669"/>
    <property type="project" value="InterPro"/>
</dbReference>
<dbReference type="Proteomes" id="UP000623129">
    <property type="component" value="Unassembled WGS sequence"/>
</dbReference>
<protein>
    <submittedName>
        <fullName evidence="2">Purple acid</fullName>
    </submittedName>
</protein>
<dbReference type="InterPro" id="IPR029052">
    <property type="entry name" value="Metallo-depent_PP-like"/>
</dbReference>
<evidence type="ECO:0000313" key="2">
    <source>
        <dbReference type="EMBL" id="KAF3321775.1"/>
    </source>
</evidence>
<keyword evidence="1" id="KW-0732">Signal</keyword>
<dbReference type="PANTHER" id="PTHR22953">
    <property type="entry name" value="ACID PHOSPHATASE RELATED"/>
    <property type="match status" value="1"/>
</dbReference>
<reference evidence="2" key="1">
    <citation type="submission" date="2020-01" db="EMBL/GenBank/DDBJ databases">
        <title>Genome sequence of Kobresia littledalei, the first chromosome-level genome in the family Cyperaceae.</title>
        <authorList>
            <person name="Qu G."/>
        </authorList>
    </citation>
    <scope>NUCLEOTIDE SEQUENCE</scope>
    <source>
        <strain evidence="2">C.B.Clarke</strain>
        <tissue evidence="2">Leaf</tissue>
    </source>
</reference>
<dbReference type="InterPro" id="IPR039331">
    <property type="entry name" value="PAPs-like"/>
</dbReference>
<dbReference type="EMBL" id="SWLB01000026">
    <property type="protein sequence ID" value="KAF3321775.1"/>
    <property type="molecule type" value="Genomic_DNA"/>
</dbReference>
<gene>
    <name evidence="2" type="ORF">FCM35_KLT13991</name>
</gene>
<dbReference type="AlphaFoldDB" id="A0A833Q9E2"/>
<dbReference type="OrthoDB" id="45007at2759"/>
<dbReference type="Gene3D" id="3.60.21.10">
    <property type="match status" value="1"/>
</dbReference>
<accession>A0A833Q9E2</accession>